<name>A0A0L6UN96_9BASI</name>
<dbReference type="Pfam" id="PF00328">
    <property type="entry name" value="His_Phos_2"/>
    <property type="match status" value="1"/>
</dbReference>
<dbReference type="InterPro" id="IPR033379">
    <property type="entry name" value="Acid_Pase_AS"/>
</dbReference>
<dbReference type="Gene3D" id="3.40.50.1240">
    <property type="entry name" value="Phosphoglycerate mutase-like"/>
    <property type="match status" value="1"/>
</dbReference>
<dbReference type="AlphaFoldDB" id="A0A0L6UN96"/>
<comment type="caution">
    <text evidence="1">The sequence shown here is derived from an EMBL/GenBank/DDBJ whole genome shotgun (WGS) entry which is preliminary data.</text>
</comment>
<proteinExistence type="predicted"/>
<protein>
    <recommendedName>
        <fullName evidence="3">Acid phosphatase</fullName>
    </recommendedName>
</protein>
<keyword evidence="2" id="KW-1185">Reference proteome</keyword>
<dbReference type="InterPro" id="IPR000560">
    <property type="entry name" value="His_Pase_clade-2"/>
</dbReference>
<dbReference type="EMBL" id="LAVV01009784">
    <property type="protein sequence ID" value="KNZ49994.1"/>
    <property type="molecule type" value="Genomic_DNA"/>
</dbReference>
<organism evidence="1 2">
    <name type="scientific">Puccinia sorghi</name>
    <dbReference type="NCBI Taxonomy" id="27349"/>
    <lineage>
        <taxon>Eukaryota</taxon>
        <taxon>Fungi</taxon>
        <taxon>Dikarya</taxon>
        <taxon>Basidiomycota</taxon>
        <taxon>Pucciniomycotina</taxon>
        <taxon>Pucciniomycetes</taxon>
        <taxon>Pucciniales</taxon>
        <taxon>Pucciniaceae</taxon>
        <taxon>Puccinia</taxon>
    </lineage>
</organism>
<dbReference type="Proteomes" id="UP000037035">
    <property type="component" value="Unassembled WGS sequence"/>
</dbReference>
<gene>
    <name evidence="1" type="ORF">VP01_4654g1</name>
</gene>
<reference evidence="1 2" key="1">
    <citation type="submission" date="2015-08" db="EMBL/GenBank/DDBJ databases">
        <title>Next Generation Sequencing and Analysis of the Genome of Puccinia sorghi L Schw, the Causal Agent of Maize Common Rust.</title>
        <authorList>
            <person name="Rochi L."/>
            <person name="Burguener G."/>
            <person name="Darino M."/>
            <person name="Turjanski A."/>
            <person name="Kreff E."/>
            <person name="Dieguez M.J."/>
            <person name="Sacco F."/>
        </authorList>
    </citation>
    <scope>NUCLEOTIDE SEQUENCE [LARGE SCALE GENOMIC DNA]</scope>
    <source>
        <strain evidence="1 2">RO10H11247</strain>
    </source>
</reference>
<feature type="non-terminal residue" evidence="1">
    <location>
        <position position="111"/>
    </location>
</feature>
<dbReference type="InterPro" id="IPR029033">
    <property type="entry name" value="His_PPase_superfam"/>
</dbReference>
<dbReference type="SUPFAM" id="SSF53254">
    <property type="entry name" value="Phosphoglycerate mutase-like"/>
    <property type="match status" value="1"/>
</dbReference>
<evidence type="ECO:0000313" key="1">
    <source>
        <dbReference type="EMBL" id="KNZ49994.1"/>
    </source>
</evidence>
<evidence type="ECO:0008006" key="3">
    <source>
        <dbReference type="Google" id="ProtNLM"/>
    </source>
</evidence>
<dbReference type="OrthoDB" id="6509975at2759"/>
<evidence type="ECO:0000313" key="2">
    <source>
        <dbReference type="Proteomes" id="UP000037035"/>
    </source>
</evidence>
<dbReference type="PROSITE" id="PS00616">
    <property type="entry name" value="HIS_ACID_PHOSPHAT_1"/>
    <property type="match status" value="1"/>
</dbReference>
<dbReference type="VEuPathDB" id="FungiDB:VP01_4654g1"/>
<sequence length="111" mass="12491">MFSLPTNTFGIQSGPEVPPGCSINQIHLLHRHGARYPTEGTLLPQFGKFIYQAQNSSSQWGFVILEHLEAQNIKKLILFSSVRIITIQLGSEILTPFGRSQMFQLGTSYRQ</sequence>
<accession>A0A0L6UN96</accession>